<dbReference type="Gene3D" id="1.10.10.60">
    <property type="entry name" value="Homeodomain-like"/>
    <property type="match status" value="1"/>
</dbReference>
<evidence type="ECO:0000259" key="5">
    <source>
        <dbReference type="PROSITE" id="PS50977"/>
    </source>
</evidence>
<evidence type="ECO:0000256" key="4">
    <source>
        <dbReference type="PROSITE-ProRule" id="PRU00335"/>
    </source>
</evidence>
<evidence type="ECO:0000313" key="6">
    <source>
        <dbReference type="EMBL" id="RDI99389.1"/>
    </source>
</evidence>
<dbReference type="SUPFAM" id="SSF46689">
    <property type="entry name" value="Homeodomain-like"/>
    <property type="match status" value="1"/>
</dbReference>
<dbReference type="GO" id="GO:0003677">
    <property type="term" value="F:DNA binding"/>
    <property type="evidence" value="ECO:0007669"/>
    <property type="project" value="UniProtKB-UniRule"/>
</dbReference>
<sequence>MRYASHHKQATRERIVEAAARRFREKGFDASGVQGLMEAAGLTHGAFFNHFASKEDLVAEATSAALDQRVNGVRKQLEAGRGIEGYIRSYLSLGHRDNPGRGCAAATLAAEVARRSVEVRQAFAEGVSQLIEILAAHWPDLPPEEASARAMALYGLMSGTMQLARATPDEALSRRILEAGIQAALELLSGKPGSAPG</sequence>
<dbReference type="Proteomes" id="UP000254711">
    <property type="component" value="Unassembled WGS sequence"/>
</dbReference>
<feature type="DNA-binding region" description="H-T-H motif" evidence="4">
    <location>
        <begin position="32"/>
        <end position="51"/>
    </location>
</feature>
<dbReference type="AlphaFoldDB" id="A0A370K9S9"/>
<dbReference type="Gene3D" id="1.10.357.10">
    <property type="entry name" value="Tetracycline Repressor, domain 2"/>
    <property type="match status" value="1"/>
</dbReference>
<keyword evidence="7" id="KW-1185">Reference proteome</keyword>
<accession>A0A370K9S9</accession>
<dbReference type="InterPro" id="IPR009057">
    <property type="entry name" value="Homeodomain-like_sf"/>
</dbReference>
<organism evidence="6 7">
    <name type="scientific">Dyella solisilvae</name>
    <dbReference type="NCBI Taxonomy" id="1920168"/>
    <lineage>
        <taxon>Bacteria</taxon>
        <taxon>Pseudomonadati</taxon>
        <taxon>Pseudomonadota</taxon>
        <taxon>Gammaproteobacteria</taxon>
        <taxon>Lysobacterales</taxon>
        <taxon>Rhodanobacteraceae</taxon>
        <taxon>Dyella</taxon>
    </lineage>
</organism>
<dbReference type="InterPro" id="IPR036271">
    <property type="entry name" value="Tet_transcr_reg_TetR-rel_C_sf"/>
</dbReference>
<dbReference type="PROSITE" id="PS50977">
    <property type="entry name" value="HTH_TETR_2"/>
    <property type="match status" value="1"/>
</dbReference>
<dbReference type="PRINTS" id="PR00455">
    <property type="entry name" value="HTHTETR"/>
</dbReference>
<comment type="caution">
    <text evidence="6">The sequence shown here is derived from an EMBL/GenBank/DDBJ whole genome shotgun (WGS) entry which is preliminary data.</text>
</comment>
<dbReference type="RefSeq" id="WP_114823131.1">
    <property type="nucleotide sequence ID" value="NZ_QQSY01000001.1"/>
</dbReference>
<reference evidence="6 7" key="1">
    <citation type="submission" date="2018-07" db="EMBL/GenBank/DDBJ databases">
        <title>Dyella solisilvae sp. nov., isolated from the pine and broad-leaved mixed forest soil.</title>
        <authorList>
            <person name="Gao Z."/>
            <person name="Qiu L."/>
        </authorList>
    </citation>
    <scope>NUCLEOTIDE SEQUENCE [LARGE SCALE GENOMIC DNA]</scope>
    <source>
        <strain evidence="6 7">DHG54</strain>
    </source>
</reference>
<keyword evidence="3" id="KW-0804">Transcription</keyword>
<dbReference type="EMBL" id="QQSY01000001">
    <property type="protein sequence ID" value="RDI99389.1"/>
    <property type="molecule type" value="Genomic_DNA"/>
</dbReference>
<proteinExistence type="predicted"/>
<dbReference type="Pfam" id="PF00440">
    <property type="entry name" value="TetR_N"/>
    <property type="match status" value="1"/>
</dbReference>
<dbReference type="SUPFAM" id="SSF48498">
    <property type="entry name" value="Tetracyclin repressor-like, C-terminal domain"/>
    <property type="match status" value="1"/>
</dbReference>
<evidence type="ECO:0000256" key="2">
    <source>
        <dbReference type="ARBA" id="ARBA00023125"/>
    </source>
</evidence>
<dbReference type="OrthoDB" id="9798857at2"/>
<dbReference type="PANTHER" id="PTHR47506:SF7">
    <property type="entry name" value="TRANSCRIPTIONAL REGULATORY PROTEIN"/>
    <property type="match status" value="1"/>
</dbReference>
<evidence type="ECO:0000256" key="3">
    <source>
        <dbReference type="ARBA" id="ARBA00023163"/>
    </source>
</evidence>
<protein>
    <submittedName>
        <fullName evidence="6">TetR/AcrR family transcriptional regulator</fullName>
    </submittedName>
</protein>
<keyword evidence="2 4" id="KW-0238">DNA-binding</keyword>
<evidence type="ECO:0000313" key="7">
    <source>
        <dbReference type="Proteomes" id="UP000254711"/>
    </source>
</evidence>
<keyword evidence="1" id="KW-0805">Transcription regulation</keyword>
<feature type="domain" description="HTH tetR-type" evidence="5">
    <location>
        <begin position="9"/>
        <end position="69"/>
    </location>
</feature>
<dbReference type="InterPro" id="IPR001647">
    <property type="entry name" value="HTH_TetR"/>
</dbReference>
<evidence type="ECO:0000256" key="1">
    <source>
        <dbReference type="ARBA" id="ARBA00023015"/>
    </source>
</evidence>
<name>A0A370K9S9_9GAMM</name>
<dbReference type="PANTHER" id="PTHR47506">
    <property type="entry name" value="TRANSCRIPTIONAL REGULATORY PROTEIN"/>
    <property type="match status" value="1"/>
</dbReference>
<gene>
    <name evidence="6" type="ORF">DVT68_00555</name>
</gene>